<comment type="subcellular location">
    <subcellularLocation>
        <location evidence="1">Membrane</location>
        <topology evidence="1">Single-pass membrane protein</topology>
    </subcellularLocation>
</comment>
<keyword evidence="6" id="KW-0175">Coiled coil</keyword>
<dbReference type="InterPro" id="IPR032362">
    <property type="entry name" value="Ferlin_C"/>
</dbReference>
<evidence type="ECO:0000313" key="10">
    <source>
        <dbReference type="EMBL" id="PKU39716.1"/>
    </source>
</evidence>
<dbReference type="PROSITE" id="PS50004">
    <property type="entry name" value="C2"/>
    <property type="match status" value="4"/>
</dbReference>
<dbReference type="GO" id="GO:0016020">
    <property type="term" value="C:membrane"/>
    <property type="evidence" value="ECO:0007669"/>
    <property type="project" value="UniProtKB-SubCell"/>
</dbReference>
<accession>A0A2I0U0W2</accession>
<dbReference type="Pfam" id="PF00168">
    <property type="entry name" value="C2"/>
    <property type="match status" value="3"/>
</dbReference>
<feature type="compositionally biased region" description="Basic residues" evidence="7">
    <location>
        <begin position="1014"/>
        <end position="1024"/>
    </location>
</feature>
<evidence type="ECO:0000259" key="9">
    <source>
        <dbReference type="PROSITE" id="PS50004"/>
    </source>
</evidence>
<feature type="region of interest" description="Disordered" evidence="7">
    <location>
        <begin position="984"/>
        <end position="1026"/>
    </location>
</feature>
<dbReference type="CDD" id="cd04037">
    <property type="entry name" value="C2E_Ferlin"/>
    <property type="match status" value="1"/>
</dbReference>
<dbReference type="InterPro" id="IPR000008">
    <property type="entry name" value="C2_dom"/>
</dbReference>
<dbReference type="Gene3D" id="2.60.40.150">
    <property type="entry name" value="C2 domain"/>
    <property type="match status" value="3"/>
</dbReference>
<feature type="transmembrane region" description="Helical" evidence="8">
    <location>
        <begin position="1572"/>
        <end position="1593"/>
    </location>
</feature>
<evidence type="ECO:0000256" key="4">
    <source>
        <dbReference type="ARBA" id="ARBA00022989"/>
    </source>
</evidence>
<organism evidence="10 11">
    <name type="scientific">Limosa lapponica baueri</name>
    <dbReference type="NCBI Taxonomy" id="1758121"/>
    <lineage>
        <taxon>Eukaryota</taxon>
        <taxon>Metazoa</taxon>
        <taxon>Chordata</taxon>
        <taxon>Craniata</taxon>
        <taxon>Vertebrata</taxon>
        <taxon>Euteleostomi</taxon>
        <taxon>Archelosauria</taxon>
        <taxon>Archosauria</taxon>
        <taxon>Dinosauria</taxon>
        <taxon>Saurischia</taxon>
        <taxon>Theropoda</taxon>
        <taxon>Coelurosauria</taxon>
        <taxon>Aves</taxon>
        <taxon>Neognathae</taxon>
        <taxon>Neoaves</taxon>
        <taxon>Charadriiformes</taxon>
        <taxon>Scolopacidae</taxon>
        <taxon>Limosa</taxon>
    </lineage>
</organism>
<feature type="domain" description="C2" evidence="9">
    <location>
        <begin position="811"/>
        <end position="936"/>
    </location>
</feature>
<sequence>MPALGKGSGLRKWSLQVSWSSAGKGLFAGVKLKKKKKGEKGLTIANKDALGDHDESTKLHHDTLGRQEEGEEDLTNSSELSNVFGSLSPKRKRAKLVTRIHEEEMKSQNYQYFVFDFVGPQVFLFDKIINISFGQGVPDNSTCFQKFFHNQGIGFKLLSYSETRNLLIPKGFPSERPWARFYVRIYKAEGLPKMNSSIMANVTKAFIGDSKDLVDPYVVVMFAGQMGRTTVQKNCADPVWHEQIIFKEMFPPLCRRVKIQVWDEGSVNDVALATHFIDLKKISNEQDGDKGFLPTFGPAWINLYGSPRNHSLIDDYQELNEGFGEGVSFRGRLFIEIAVEILSGGARESRFSSIIKDIKLPSKDKDFKVSKGKDKTEKAGEDRKSASPSDKMNSTEVEVEPFDVPLEIYEEKFEEFLLFGTFFEATMIDRKVGDKPITFEVSVGNFGNTTDGGSAGAGGKKKAHDGEAEESLLQEGEDEIFRDLGVPLISTTPPEKPLITGGNRNYQYLPYDERKPCICVKSYWGNQTFRLYSSNTLEKMAEHLEESLEQVKDLIKVSEVASEDKMRTTLNDFINQSRAFITIAEKKPKGLNYTALDKKRLMLFKQELEAMSDDAKGIVQQQKKKMPLDEMMRETQNFIDKIRFLVDELPGKRPLGWTVQAKVDIYLWLGPASYAHNIMENLPVGYETELPSDTNSGHSVVPSPTCLLYKMCLSLGRHRFISDGADSDTVSPGEYRAQKFGCSEEGKAEYIGSTVAAPVVRLADENYEPPKLSYHPVHCGSLSGGDLLATFELLEIPQSDPDALPPVDPPDVGQIYPVPANIRPVLSKYRVEVLFWGVRELKKVQLLSVDRPQVLIECAGRGVKSSVIQSYKKNPNFSGLADWFEVELPENELLHPPLSICVVDWRAFGRSTLVGTHTINCLKQFLCKTPLGPQATPNRLDIVEIEKASSESSQPAELSQEEPFLADHIYAEVEQGRCTVVEPDPCLTTLPAPEPEHSASQPEEDRKQKDMKKSIRRSTKRRKRTIADESAENVIDWWSKYYASVLKMQKAKGIFSSEGKPEDNKQTSDHIALIIEEEPDKKKKDKTLKWKQKETPNLATLQIYEGDLESEFNNFEDWVKTFQLLRGKSNDEVHADSEDRIIGKFKGSFCIYPSPEDGSLLDGGQPRILQGIPPNHSIKVLIRVYIVAAFNLSPADPDGKSDPYIVLRLGNTEIKDRENYIPKQLNPVFGRSFEIQATFPKDSLLTVLIYDHDFVGTDDLIGETKIDLENRFYSRHRATCGLQSQYEIEGYNAWRDATKPSEILTKLCKDYRIDGPFMRPGEIQVGTKVFKGQTVFTEDENEEPVESYEHLSLKVLRAWEEIPGAGYQLVPEHIETRPLYHKDKPGMEQGRVQMWVDMFPKDMPLPGPPVDISPRKPKGYELRVIIWNTEDVILEDENIFTGQKSSDIYVKGWIKGLEEDRQETDVHYNSLTGEGNFNWRFVFPFYYLPAEKQMVVSKRENIFSLEKTERKVPAELVLQVWDFERLSSDDFLGKYAMDLPKLHLSRPDTSFSWFVNPFKCLYHLIWRNYKKYIIIGIILLILVVFLVLFIYTLPGAISQKIVIG</sequence>
<keyword evidence="4 8" id="KW-1133">Transmembrane helix</keyword>
<dbReference type="CDD" id="cd04018">
    <property type="entry name" value="C2C_Ferlin"/>
    <property type="match status" value="1"/>
</dbReference>
<evidence type="ECO:0000256" key="8">
    <source>
        <dbReference type="SAM" id="Phobius"/>
    </source>
</evidence>
<dbReference type="PANTHER" id="PTHR12546">
    <property type="entry name" value="FER-1-LIKE"/>
    <property type="match status" value="1"/>
</dbReference>
<dbReference type="GO" id="GO:0007009">
    <property type="term" value="P:plasma membrane organization"/>
    <property type="evidence" value="ECO:0007669"/>
    <property type="project" value="TreeGrafter"/>
</dbReference>
<dbReference type="FunFam" id="2.60.40.150:FF:000034">
    <property type="entry name" value="otoferlin isoform X2"/>
    <property type="match status" value="1"/>
</dbReference>
<evidence type="ECO:0000256" key="7">
    <source>
        <dbReference type="SAM" id="MobiDB-lite"/>
    </source>
</evidence>
<feature type="domain" description="C2" evidence="9">
    <location>
        <begin position="1162"/>
        <end position="1281"/>
    </location>
</feature>
<feature type="domain" description="C2" evidence="9">
    <location>
        <begin position="1404"/>
        <end position="1554"/>
    </location>
</feature>
<feature type="compositionally biased region" description="Polar residues" evidence="7">
    <location>
        <begin position="386"/>
        <end position="396"/>
    </location>
</feature>
<dbReference type="InterPro" id="IPR037721">
    <property type="entry name" value="Ferlin"/>
</dbReference>
<dbReference type="InterPro" id="IPR037725">
    <property type="entry name" value="C2F_Ferlin"/>
</dbReference>
<protein>
    <submittedName>
        <fullName evidence="10">Fer-1-like protein 6</fullName>
    </submittedName>
</protein>
<feature type="compositionally biased region" description="Basic and acidic residues" evidence="7">
    <location>
        <begin position="1003"/>
        <end position="1013"/>
    </location>
</feature>
<feature type="compositionally biased region" description="Basic and acidic residues" evidence="7">
    <location>
        <begin position="365"/>
        <end position="385"/>
    </location>
</feature>
<dbReference type="InterPro" id="IPR055072">
    <property type="entry name" value="Ferlin_DSRM"/>
</dbReference>
<evidence type="ECO:0000256" key="2">
    <source>
        <dbReference type="ARBA" id="ARBA00022692"/>
    </source>
</evidence>
<dbReference type="CDD" id="cd08374">
    <property type="entry name" value="C2F_Ferlin"/>
    <property type="match status" value="1"/>
</dbReference>
<feature type="region of interest" description="Disordered" evidence="7">
    <location>
        <begin position="53"/>
        <end position="77"/>
    </location>
</feature>
<evidence type="ECO:0000256" key="6">
    <source>
        <dbReference type="SAM" id="Coils"/>
    </source>
</evidence>
<feature type="domain" description="C2" evidence="9">
    <location>
        <begin position="162"/>
        <end position="292"/>
    </location>
</feature>
<keyword evidence="3" id="KW-0677">Repeat</keyword>
<dbReference type="SMART" id="SM00239">
    <property type="entry name" value="C2"/>
    <property type="match status" value="4"/>
</dbReference>
<keyword evidence="11" id="KW-1185">Reference proteome</keyword>
<evidence type="ECO:0000256" key="3">
    <source>
        <dbReference type="ARBA" id="ARBA00022737"/>
    </source>
</evidence>
<dbReference type="InterPro" id="IPR037722">
    <property type="entry name" value="C2C_Ferlin"/>
</dbReference>
<dbReference type="InterPro" id="IPR037724">
    <property type="entry name" value="C2E_Ferlin"/>
</dbReference>
<feature type="coiled-coil region" evidence="6">
    <location>
        <begin position="534"/>
        <end position="561"/>
    </location>
</feature>
<dbReference type="Proteomes" id="UP000233556">
    <property type="component" value="Unassembled WGS sequence"/>
</dbReference>
<dbReference type="Pfam" id="PF22901">
    <property type="entry name" value="dsrm_Ferlin"/>
    <property type="match status" value="1"/>
</dbReference>
<feature type="region of interest" description="Disordered" evidence="7">
    <location>
        <begin position="365"/>
        <end position="397"/>
    </location>
</feature>
<dbReference type="EMBL" id="KZ506423">
    <property type="protein sequence ID" value="PKU39716.1"/>
    <property type="molecule type" value="Genomic_DNA"/>
</dbReference>
<keyword evidence="5 8" id="KW-0472">Membrane</keyword>
<dbReference type="PANTHER" id="PTHR12546:SF37">
    <property type="entry name" value="FER-1-LIKE 6 (C. ELEGANS)"/>
    <property type="match status" value="1"/>
</dbReference>
<evidence type="ECO:0000256" key="5">
    <source>
        <dbReference type="ARBA" id="ARBA00023136"/>
    </source>
</evidence>
<reference evidence="11" key="2">
    <citation type="submission" date="2017-12" db="EMBL/GenBank/DDBJ databases">
        <title>Genome sequence of the Bar-tailed Godwit (Limosa lapponica baueri).</title>
        <authorList>
            <person name="Lima N.C.B."/>
            <person name="Parody-Merino A.M."/>
            <person name="Battley P.F."/>
            <person name="Fidler A.E."/>
            <person name="Prosdocimi F."/>
        </authorList>
    </citation>
    <scope>NUCLEOTIDE SEQUENCE [LARGE SCALE GENOMIC DNA]</scope>
</reference>
<feature type="compositionally biased region" description="Basic and acidic residues" evidence="7">
    <location>
        <begin position="53"/>
        <end position="68"/>
    </location>
</feature>
<proteinExistence type="predicted"/>
<keyword evidence="2 8" id="KW-0812">Transmembrane</keyword>
<dbReference type="Pfam" id="PF16165">
    <property type="entry name" value="Ferlin_C"/>
    <property type="match status" value="1"/>
</dbReference>
<dbReference type="InterPro" id="IPR035892">
    <property type="entry name" value="C2_domain_sf"/>
</dbReference>
<evidence type="ECO:0000313" key="11">
    <source>
        <dbReference type="Proteomes" id="UP000233556"/>
    </source>
</evidence>
<dbReference type="SUPFAM" id="SSF49562">
    <property type="entry name" value="C2 domain (Calcium/lipid-binding domain, CaLB)"/>
    <property type="match status" value="4"/>
</dbReference>
<name>A0A2I0U0W2_LIMLA</name>
<dbReference type="FunFam" id="2.60.40.150:FF:000054">
    <property type="entry name" value="otoferlin isoform X2"/>
    <property type="match status" value="1"/>
</dbReference>
<reference evidence="11" key="1">
    <citation type="submission" date="2017-11" db="EMBL/GenBank/DDBJ databases">
        <authorList>
            <person name="Lima N.C."/>
            <person name="Parody-Merino A.M."/>
            <person name="Battley P.F."/>
            <person name="Fidler A.E."/>
            <person name="Prosdocimi F."/>
        </authorList>
    </citation>
    <scope>NUCLEOTIDE SEQUENCE [LARGE SCALE GENOMIC DNA]</scope>
</reference>
<evidence type="ECO:0000256" key="1">
    <source>
        <dbReference type="ARBA" id="ARBA00004167"/>
    </source>
</evidence>
<gene>
    <name evidence="10" type="ORF">llap_9978</name>
</gene>
<dbReference type="OrthoDB" id="270970at2759"/>